<comment type="caution">
    <text evidence="7">The sequence shown here is derived from an EMBL/GenBank/DDBJ whole genome shotgun (WGS) entry which is preliminary data.</text>
</comment>
<dbReference type="SUPFAM" id="SSF48371">
    <property type="entry name" value="ARM repeat"/>
    <property type="match status" value="1"/>
</dbReference>
<feature type="domain" description="PUM-HD" evidence="6">
    <location>
        <begin position="426"/>
        <end position="770"/>
    </location>
</feature>
<dbReference type="Pfam" id="PF00806">
    <property type="entry name" value="PUF"/>
    <property type="match status" value="8"/>
</dbReference>
<dbReference type="InterPro" id="IPR001313">
    <property type="entry name" value="Pumilio_RNA-bd_rpt"/>
</dbReference>
<dbReference type="InterPro" id="IPR011989">
    <property type="entry name" value="ARM-like"/>
</dbReference>
<evidence type="ECO:0000256" key="5">
    <source>
        <dbReference type="PROSITE-ProRule" id="PRU00317"/>
    </source>
</evidence>
<keyword evidence="3" id="KW-0694">RNA-binding</keyword>
<dbReference type="InterPro" id="IPR033133">
    <property type="entry name" value="PUM-HD"/>
</dbReference>
<feature type="repeat" description="Pumilio" evidence="5">
    <location>
        <begin position="671"/>
        <end position="706"/>
    </location>
</feature>
<protein>
    <submittedName>
        <fullName evidence="7">RNA metabolism protein</fullName>
    </submittedName>
</protein>
<dbReference type="EMBL" id="BAABME010004209">
    <property type="protein sequence ID" value="GAA0161552.1"/>
    <property type="molecule type" value="Genomic_DNA"/>
</dbReference>
<reference evidence="7 8" key="1">
    <citation type="submission" date="2024-01" db="EMBL/GenBank/DDBJ databases">
        <title>The complete chloroplast genome sequence of Lithospermum erythrorhizon: insights into the phylogenetic relationship among Boraginaceae species and the maternal lineages of purple gromwells.</title>
        <authorList>
            <person name="Okada T."/>
            <person name="Watanabe K."/>
        </authorList>
    </citation>
    <scope>NUCLEOTIDE SEQUENCE [LARGE SCALE GENOMIC DNA]</scope>
</reference>
<feature type="repeat" description="Pumilio" evidence="5">
    <location>
        <begin position="635"/>
        <end position="670"/>
    </location>
</feature>
<evidence type="ECO:0000256" key="2">
    <source>
        <dbReference type="ARBA" id="ARBA00022845"/>
    </source>
</evidence>
<dbReference type="PROSITE" id="PS50302">
    <property type="entry name" value="PUM"/>
    <property type="match status" value="8"/>
</dbReference>
<dbReference type="Gene3D" id="1.25.10.10">
    <property type="entry name" value="Leucine-rich Repeat Variant"/>
    <property type="match status" value="1"/>
</dbReference>
<dbReference type="GO" id="GO:0003729">
    <property type="term" value="F:mRNA binding"/>
    <property type="evidence" value="ECO:0007669"/>
    <property type="project" value="TreeGrafter"/>
</dbReference>
<dbReference type="CDD" id="cd07920">
    <property type="entry name" value="Pumilio"/>
    <property type="match status" value="1"/>
</dbReference>
<feature type="repeat" description="Pumilio" evidence="5">
    <location>
        <begin position="563"/>
        <end position="598"/>
    </location>
</feature>
<evidence type="ECO:0000256" key="4">
    <source>
        <dbReference type="ARBA" id="ARBA00058490"/>
    </source>
</evidence>
<keyword evidence="1" id="KW-0677">Repeat</keyword>
<dbReference type="PROSITE" id="PS50303">
    <property type="entry name" value="PUM_HD"/>
    <property type="match status" value="1"/>
</dbReference>
<dbReference type="GO" id="GO:0005737">
    <property type="term" value="C:cytoplasm"/>
    <property type="evidence" value="ECO:0007669"/>
    <property type="project" value="TreeGrafter"/>
</dbReference>
<dbReference type="FunFam" id="1.25.10.10:FF:000237">
    <property type="entry name" value="Pumilio homolog 9"/>
    <property type="match status" value="1"/>
</dbReference>
<evidence type="ECO:0000313" key="7">
    <source>
        <dbReference type="EMBL" id="GAA0161552.1"/>
    </source>
</evidence>
<dbReference type="InterPro" id="IPR016024">
    <property type="entry name" value="ARM-type_fold"/>
</dbReference>
<feature type="repeat" description="Pumilio" evidence="5">
    <location>
        <begin position="487"/>
        <end position="523"/>
    </location>
</feature>
<accession>A0AAV3QEK7</accession>
<feature type="repeat" description="Pumilio" evidence="5">
    <location>
        <begin position="599"/>
        <end position="634"/>
    </location>
</feature>
<keyword evidence="2" id="KW-0810">Translation regulation</keyword>
<dbReference type="AlphaFoldDB" id="A0AAV3QEK7"/>
<sequence>MFESVTIQQRSKENMKDDEELELLLGEIPHAIHHPYNFSNVHQYPHDHVSHQDGFDEMMSNDIGMKHDKGDNICMYNEDTLNHHKFACASPVSGFSLQSDGSSSSLFSVVHSTSDNVSPTSSLEELRPNLLNGSSKNHNVLSKDLEASDAPAKKLVNGSTIDEGGLSKNLSQMYINDHKEFVPVGLNCVPNHDQSVKEAVFQINPEKRVASANNMFGISNYGVSQSCIPKGLQNVDVDKDPAFCHNVNFGSHYSTTMSDLYGSPSTFVNHAMNPRVNGVEHAGQFYHMGFPLFEFPEALAGPLITDGAHYAKQNGMKPYERMGAFISPMVPHLIPPHNPQFKAENAFSFQPQVVTGKSQVPHAKVPQWKIDALTKGKSLVQGLNYTMGKSKEHHKVHNSIATFQGSCRQRHQDKRSFLEHRQRFQRMPEIGRNDKMHCSFTLPSKFNSLVEAQGYIYYIAKDQHGCRFLQRMFDEGTPRDVQIIFNEIITHVIELMINPFGNYLMQKLLEVCNEEQRMQILLKVTQEPGELVRISLNTHGTRVVQKLIETLKTKHQVSLVISALEPGFIALIKDLNGNHVVQRCLQCLSNEDNKFIFVAAAKYCVDIATHQHGCCVLQRCISHSAGEHQDNLLAEISTNGLLLAQDAFGNYVVQFILELKIPSVISKLVSQFEGSYVHLSKQKFSSHVVEKCLSMCGDKIQSTIIQELLCETHFEQLLQDPHANYVIQTAVRVTEGPLLDLLLDAIESHKTISRNSPYSKRIFSHKLLKK</sequence>
<gene>
    <name evidence="7" type="ORF">LIER_17836</name>
</gene>
<name>A0AAV3QEK7_LITER</name>
<dbReference type="GO" id="GO:0006417">
    <property type="term" value="P:regulation of translation"/>
    <property type="evidence" value="ECO:0007669"/>
    <property type="project" value="UniProtKB-KW"/>
</dbReference>
<feature type="repeat" description="Pumilio" evidence="5">
    <location>
        <begin position="707"/>
        <end position="744"/>
    </location>
</feature>
<dbReference type="SMART" id="SM00025">
    <property type="entry name" value="Pumilio"/>
    <property type="match status" value="8"/>
</dbReference>
<dbReference type="InterPro" id="IPR033712">
    <property type="entry name" value="Pumilio_RNA-bd"/>
</dbReference>
<evidence type="ECO:0000259" key="6">
    <source>
        <dbReference type="PROSITE" id="PS50303"/>
    </source>
</evidence>
<comment type="function">
    <text evidence="4">Sequence-specific RNA-binding protein that regulates translation and mRNA stability by binding the 3'-UTR of target mRNAs.</text>
</comment>
<keyword evidence="8" id="KW-1185">Reference proteome</keyword>
<proteinExistence type="predicted"/>
<dbReference type="Proteomes" id="UP001454036">
    <property type="component" value="Unassembled WGS sequence"/>
</dbReference>
<organism evidence="7 8">
    <name type="scientific">Lithospermum erythrorhizon</name>
    <name type="common">Purple gromwell</name>
    <name type="synonym">Lithospermum officinale var. erythrorhizon</name>
    <dbReference type="NCBI Taxonomy" id="34254"/>
    <lineage>
        <taxon>Eukaryota</taxon>
        <taxon>Viridiplantae</taxon>
        <taxon>Streptophyta</taxon>
        <taxon>Embryophyta</taxon>
        <taxon>Tracheophyta</taxon>
        <taxon>Spermatophyta</taxon>
        <taxon>Magnoliopsida</taxon>
        <taxon>eudicotyledons</taxon>
        <taxon>Gunneridae</taxon>
        <taxon>Pentapetalae</taxon>
        <taxon>asterids</taxon>
        <taxon>lamiids</taxon>
        <taxon>Boraginales</taxon>
        <taxon>Boraginaceae</taxon>
        <taxon>Boraginoideae</taxon>
        <taxon>Lithospermeae</taxon>
        <taxon>Lithospermum</taxon>
    </lineage>
</organism>
<evidence type="ECO:0000313" key="8">
    <source>
        <dbReference type="Proteomes" id="UP001454036"/>
    </source>
</evidence>
<evidence type="ECO:0000256" key="1">
    <source>
        <dbReference type="ARBA" id="ARBA00022737"/>
    </source>
</evidence>
<dbReference type="PANTHER" id="PTHR12537:SF13">
    <property type="entry name" value="PUMILIO HOMOLOGY DOMAIN FAMILY MEMBER 4"/>
    <property type="match status" value="1"/>
</dbReference>
<evidence type="ECO:0000256" key="3">
    <source>
        <dbReference type="ARBA" id="ARBA00022884"/>
    </source>
</evidence>
<feature type="repeat" description="Pumilio" evidence="5">
    <location>
        <begin position="526"/>
        <end position="562"/>
    </location>
</feature>
<dbReference type="PANTHER" id="PTHR12537">
    <property type="entry name" value="RNA BINDING PROTEIN PUMILIO-RELATED"/>
    <property type="match status" value="1"/>
</dbReference>
<feature type="repeat" description="Pumilio" evidence="5">
    <location>
        <begin position="448"/>
        <end position="486"/>
    </location>
</feature>